<dbReference type="Proteomes" id="UP000665944">
    <property type="component" value="Unassembled WGS sequence"/>
</dbReference>
<gene>
    <name evidence="1" type="ORF">J7T32_012830</name>
</gene>
<organism evidence="1 2">
    <name type="scientific">Staphylococcus hominis</name>
    <dbReference type="NCBI Taxonomy" id="1290"/>
    <lineage>
        <taxon>Bacteria</taxon>
        <taxon>Bacillati</taxon>
        <taxon>Bacillota</taxon>
        <taxon>Bacilli</taxon>
        <taxon>Bacillales</taxon>
        <taxon>Staphylococcaceae</taxon>
        <taxon>Staphylococcus</taxon>
    </lineage>
</organism>
<evidence type="ECO:0000313" key="2">
    <source>
        <dbReference type="Proteomes" id="UP000665944"/>
    </source>
</evidence>
<sequence>AAGFVMKFEHPSIKDYGRYDAPPIKDGRIKDEEVMHQKLQSLIESSVKTSISLDFIALNEHYPNAVPKVADIVKINHSILGINEFVRIVDVKTVRDKDNIIVKQDVTLGDFKRVDRYKKRVSEAAAAVGKLGGQNSFVHTYKVTTAKTNAAIKTTQRQQEDNATKDIKATKEDGTVVNLSSADIVIDANGNLKLK</sequence>
<dbReference type="EMBL" id="JAGHKT020000090">
    <property type="protein sequence ID" value="MCM5673606.1"/>
    <property type="molecule type" value="Genomic_DNA"/>
</dbReference>
<protein>
    <submittedName>
        <fullName evidence="1">Uncharacterized protein</fullName>
    </submittedName>
</protein>
<evidence type="ECO:0000313" key="1">
    <source>
        <dbReference type="EMBL" id="MCM5673606.1"/>
    </source>
</evidence>
<proteinExistence type="predicted"/>
<dbReference type="AlphaFoldDB" id="A0A8X8KJZ2"/>
<accession>A0A8X8KJZ2</accession>
<comment type="caution">
    <text evidence="1">The sequence shown here is derived from an EMBL/GenBank/DDBJ whole genome shotgun (WGS) entry which is preliminary data.</text>
</comment>
<reference evidence="1 2" key="1">
    <citation type="submission" date="2022-06" db="EMBL/GenBank/DDBJ databases">
        <title>Staphylococcus hominis ShoR14 genome sequence.</title>
        <authorList>
            <person name="Yeo C.C."/>
            <person name="Chew C.H."/>
            <person name="Che Hamzah A.M."/>
            <person name="Al-Trad E.I."/>
        </authorList>
    </citation>
    <scope>NUCLEOTIDE SEQUENCE [LARGE SCALE GENOMIC DNA]</scope>
    <source>
        <strain evidence="1 2">ShoR14</strain>
    </source>
</reference>
<feature type="non-terminal residue" evidence="1">
    <location>
        <position position="1"/>
    </location>
</feature>
<name>A0A8X8KJZ2_STAHO</name>
<keyword evidence="2" id="KW-1185">Reference proteome</keyword>